<organism evidence="1 2">
    <name type="scientific">Enterococcus phage vB_EhiS_268</name>
    <dbReference type="NCBI Taxonomy" id="2736817"/>
    <lineage>
        <taxon>Viruses</taxon>
        <taxon>Duplodnaviria</taxon>
        <taxon>Heunggongvirae</taxon>
        <taxon>Uroviricota</taxon>
        <taxon>Caudoviricetes</taxon>
        <taxon>Delfunavirus</taxon>
        <taxon>Delfunavirus v268</taxon>
    </lineage>
</organism>
<dbReference type="EMBL" id="CAJDKB010000002">
    <property type="protein sequence ID" value="CAD0300117.1"/>
    <property type="molecule type" value="Genomic_DNA"/>
</dbReference>
<dbReference type="Proteomes" id="UP000545774">
    <property type="component" value="Unassembled WGS sequence"/>
</dbReference>
<proteinExistence type="predicted"/>
<evidence type="ECO:0000313" key="2">
    <source>
        <dbReference type="Proteomes" id="UP000545774"/>
    </source>
</evidence>
<sequence length="71" mass="8456">MEKPNYRKDLTTENDEQVRVATYNNDNDIYIRLIDNDSDCAIVTLTIKEAQRVKRYLEDAITTNIMNWEEE</sequence>
<accession>A0ACA9ATB7</accession>
<reference evidence="1" key="1">
    <citation type="submission" date="2020-07" db="EMBL/GenBank/DDBJ databases">
        <authorList>
            <person name="Ladero V."/>
        </authorList>
    </citation>
    <scope>NUCLEOTIDE SEQUENCE</scope>
</reference>
<name>A0ACA9ATB7_9CAUD</name>
<protein>
    <submittedName>
        <fullName evidence="1">Uncharacterized protein</fullName>
    </submittedName>
</protein>
<comment type="caution">
    <text evidence="1">The sequence shown here is derived from an EMBL/GenBank/DDBJ whole genome shotgun (WGS) entry which is preliminary data.</text>
</comment>
<keyword evidence="2" id="KW-1185">Reference proteome</keyword>
<evidence type="ECO:0000313" key="1">
    <source>
        <dbReference type="EMBL" id="CAD0300117.1"/>
    </source>
</evidence>